<protein>
    <submittedName>
        <fullName evidence="2">Uncharacterized protein</fullName>
    </submittedName>
</protein>
<organism evidence="2 3">
    <name type="scientific">Fusarium zealandicum</name>
    <dbReference type="NCBI Taxonomy" id="1053134"/>
    <lineage>
        <taxon>Eukaryota</taxon>
        <taxon>Fungi</taxon>
        <taxon>Dikarya</taxon>
        <taxon>Ascomycota</taxon>
        <taxon>Pezizomycotina</taxon>
        <taxon>Sordariomycetes</taxon>
        <taxon>Hypocreomycetidae</taxon>
        <taxon>Hypocreales</taxon>
        <taxon>Nectriaceae</taxon>
        <taxon>Fusarium</taxon>
        <taxon>Fusarium staphyleae species complex</taxon>
    </lineage>
</organism>
<dbReference type="AlphaFoldDB" id="A0A8H4XI36"/>
<feature type="region of interest" description="Disordered" evidence="1">
    <location>
        <begin position="58"/>
        <end position="82"/>
    </location>
</feature>
<gene>
    <name evidence="2" type="ORF">FZEAL_8222</name>
</gene>
<sequence>MSTSTYYEDPDSNEIELQVDSFGTTEEVTNFMASNASQENPVDVGFDPEAFIKRVNGGEDDQGVKLRPDMVLDPADGIGGLQ</sequence>
<comment type="caution">
    <text evidence="2">The sequence shown here is derived from an EMBL/GenBank/DDBJ whole genome shotgun (WGS) entry which is preliminary data.</text>
</comment>
<dbReference type="EMBL" id="JABEYC010000692">
    <property type="protein sequence ID" value="KAF4974959.1"/>
    <property type="molecule type" value="Genomic_DNA"/>
</dbReference>
<keyword evidence="3" id="KW-1185">Reference proteome</keyword>
<proteinExistence type="predicted"/>
<reference evidence="2" key="1">
    <citation type="journal article" date="2020" name="BMC Genomics">
        <title>Correction to: Identification and distribution of gene clusters required for synthesis of sphingolipid metabolism inhibitors in diverse species of the filamentous fungus Fusarium.</title>
        <authorList>
            <person name="Kim H.S."/>
            <person name="Lohmar J.M."/>
            <person name="Busman M."/>
            <person name="Brown D.W."/>
            <person name="Naumann T.A."/>
            <person name="Divon H.H."/>
            <person name="Lysoe E."/>
            <person name="Uhlig S."/>
            <person name="Proctor R.H."/>
        </authorList>
    </citation>
    <scope>NUCLEOTIDE SEQUENCE</scope>
    <source>
        <strain evidence="2">NRRL 22465</strain>
    </source>
</reference>
<dbReference type="Proteomes" id="UP000635477">
    <property type="component" value="Unassembled WGS sequence"/>
</dbReference>
<reference evidence="2" key="2">
    <citation type="submission" date="2020-05" db="EMBL/GenBank/DDBJ databases">
        <authorList>
            <person name="Kim H.-S."/>
            <person name="Proctor R.H."/>
            <person name="Brown D.W."/>
        </authorList>
    </citation>
    <scope>NUCLEOTIDE SEQUENCE</scope>
    <source>
        <strain evidence="2">NRRL 22465</strain>
    </source>
</reference>
<name>A0A8H4XI36_9HYPO</name>
<evidence type="ECO:0000256" key="1">
    <source>
        <dbReference type="SAM" id="MobiDB-lite"/>
    </source>
</evidence>
<evidence type="ECO:0000313" key="3">
    <source>
        <dbReference type="Proteomes" id="UP000635477"/>
    </source>
</evidence>
<dbReference type="OrthoDB" id="5371818at2759"/>
<evidence type="ECO:0000313" key="2">
    <source>
        <dbReference type="EMBL" id="KAF4974959.1"/>
    </source>
</evidence>
<accession>A0A8H4XI36</accession>